<keyword evidence="1 4" id="KW-0597">Phosphoprotein</keyword>
<dbReference type="SUPFAM" id="SSF52172">
    <property type="entry name" value="CheY-like"/>
    <property type="match status" value="1"/>
</dbReference>
<evidence type="ECO:0000259" key="6">
    <source>
        <dbReference type="PROSITE" id="PS50110"/>
    </source>
</evidence>
<evidence type="ECO:0000256" key="1">
    <source>
        <dbReference type="ARBA" id="ARBA00022553"/>
    </source>
</evidence>
<keyword evidence="2" id="KW-0805">Transcription regulation</keyword>
<dbReference type="Proteomes" id="UP001055102">
    <property type="component" value="Unassembled WGS sequence"/>
</dbReference>
<dbReference type="InterPro" id="IPR011006">
    <property type="entry name" value="CheY-like_superfamily"/>
</dbReference>
<keyword evidence="3" id="KW-0804">Transcription</keyword>
<dbReference type="RefSeq" id="WP_238277918.1">
    <property type="nucleotide sequence ID" value="NZ_BPQR01000070.1"/>
</dbReference>
<dbReference type="PROSITE" id="PS50110">
    <property type="entry name" value="RESPONSE_REGULATORY"/>
    <property type="match status" value="1"/>
</dbReference>
<sequence length="151" mass="15948">MGGDRCGKGLRVLVVEDEVLIALELECLLDDLGHTTIGVAASSREAIALGQADPPDVALVDVHLVDGPTGVEVGRTLSADPRTTVVFMTANAKRVPDDYAGAFGIIAKPYTERVVASVLHYLCERRAGRTGDRPGPELSLDGFNLAPRARA</sequence>
<evidence type="ECO:0000256" key="2">
    <source>
        <dbReference type="ARBA" id="ARBA00023015"/>
    </source>
</evidence>
<dbReference type="InterPro" id="IPR050595">
    <property type="entry name" value="Bact_response_regulator"/>
</dbReference>
<gene>
    <name evidence="7" type="ORF">AOPFMNJM_3635</name>
</gene>
<dbReference type="PANTHER" id="PTHR44591:SF3">
    <property type="entry name" value="RESPONSE REGULATORY DOMAIN-CONTAINING PROTEIN"/>
    <property type="match status" value="1"/>
</dbReference>
<organism evidence="7 8">
    <name type="scientific">Methylobacterium jeotgali</name>
    <dbReference type="NCBI Taxonomy" id="381630"/>
    <lineage>
        <taxon>Bacteria</taxon>
        <taxon>Pseudomonadati</taxon>
        <taxon>Pseudomonadota</taxon>
        <taxon>Alphaproteobacteria</taxon>
        <taxon>Hyphomicrobiales</taxon>
        <taxon>Methylobacteriaceae</taxon>
        <taxon>Methylobacterium</taxon>
    </lineage>
</organism>
<evidence type="ECO:0000256" key="3">
    <source>
        <dbReference type="ARBA" id="ARBA00023163"/>
    </source>
</evidence>
<comment type="caution">
    <text evidence="7">The sequence shown here is derived from an EMBL/GenBank/DDBJ whole genome shotgun (WGS) entry which is preliminary data.</text>
</comment>
<name>A0ABQ4T0H1_9HYPH</name>
<evidence type="ECO:0000256" key="4">
    <source>
        <dbReference type="PROSITE-ProRule" id="PRU00169"/>
    </source>
</evidence>
<feature type="modified residue" description="4-aspartylphosphate" evidence="4">
    <location>
        <position position="61"/>
    </location>
</feature>
<feature type="region of interest" description="Disordered" evidence="5">
    <location>
        <begin position="129"/>
        <end position="151"/>
    </location>
</feature>
<reference evidence="7" key="1">
    <citation type="journal article" date="2021" name="Front. Microbiol.">
        <title>Comprehensive Comparative Genomics and Phenotyping of Methylobacterium Species.</title>
        <authorList>
            <person name="Alessa O."/>
            <person name="Ogura Y."/>
            <person name="Fujitani Y."/>
            <person name="Takami H."/>
            <person name="Hayashi T."/>
            <person name="Sahin N."/>
            <person name="Tani A."/>
        </authorList>
    </citation>
    <scope>NUCLEOTIDE SEQUENCE</scope>
    <source>
        <strain evidence="7">LMG 23639</strain>
    </source>
</reference>
<evidence type="ECO:0000313" key="7">
    <source>
        <dbReference type="EMBL" id="GJE08299.1"/>
    </source>
</evidence>
<dbReference type="Gene3D" id="3.40.50.2300">
    <property type="match status" value="1"/>
</dbReference>
<evidence type="ECO:0000256" key="5">
    <source>
        <dbReference type="SAM" id="MobiDB-lite"/>
    </source>
</evidence>
<dbReference type="SMART" id="SM00448">
    <property type="entry name" value="REC"/>
    <property type="match status" value="1"/>
</dbReference>
<feature type="domain" description="Response regulatory" evidence="6">
    <location>
        <begin position="11"/>
        <end position="123"/>
    </location>
</feature>
<proteinExistence type="predicted"/>
<protein>
    <recommendedName>
        <fullName evidence="6">Response regulatory domain-containing protein</fullName>
    </recommendedName>
</protein>
<reference evidence="7" key="2">
    <citation type="submission" date="2021-08" db="EMBL/GenBank/DDBJ databases">
        <authorList>
            <person name="Tani A."/>
            <person name="Ola A."/>
            <person name="Ogura Y."/>
            <person name="Katsura K."/>
            <person name="Hayashi T."/>
        </authorList>
    </citation>
    <scope>NUCLEOTIDE SEQUENCE</scope>
    <source>
        <strain evidence="7">LMG 23639</strain>
    </source>
</reference>
<dbReference type="PANTHER" id="PTHR44591">
    <property type="entry name" value="STRESS RESPONSE REGULATOR PROTEIN 1"/>
    <property type="match status" value="1"/>
</dbReference>
<dbReference type="EMBL" id="BPQR01000070">
    <property type="protein sequence ID" value="GJE08299.1"/>
    <property type="molecule type" value="Genomic_DNA"/>
</dbReference>
<evidence type="ECO:0000313" key="8">
    <source>
        <dbReference type="Proteomes" id="UP001055102"/>
    </source>
</evidence>
<dbReference type="NCBIfam" id="NF009973">
    <property type="entry name" value="PRK13435.1-4"/>
    <property type="match status" value="1"/>
</dbReference>
<dbReference type="InterPro" id="IPR001789">
    <property type="entry name" value="Sig_transdc_resp-reg_receiver"/>
</dbReference>
<accession>A0ABQ4T0H1</accession>
<dbReference type="Pfam" id="PF00072">
    <property type="entry name" value="Response_reg"/>
    <property type="match status" value="1"/>
</dbReference>
<keyword evidence="8" id="KW-1185">Reference proteome</keyword>